<evidence type="ECO:0000313" key="2">
    <source>
        <dbReference type="EMBL" id="TCQ05221.1"/>
    </source>
</evidence>
<keyword evidence="1" id="KW-0812">Transmembrane</keyword>
<dbReference type="EMBL" id="SLYC01000005">
    <property type="protein sequence ID" value="TCQ05221.1"/>
    <property type="molecule type" value="Genomic_DNA"/>
</dbReference>
<dbReference type="Proteomes" id="UP000295504">
    <property type="component" value="Unassembled WGS sequence"/>
</dbReference>
<feature type="transmembrane region" description="Helical" evidence="1">
    <location>
        <begin position="7"/>
        <end position="26"/>
    </location>
</feature>
<name>A0A4R2TNV1_9FIRM</name>
<feature type="transmembrane region" description="Helical" evidence="1">
    <location>
        <begin position="79"/>
        <end position="99"/>
    </location>
</feature>
<feature type="transmembrane region" description="Helical" evidence="1">
    <location>
        <begin position="105"/>
        <end position="127"/>
    </location>
</feature>
<dbReference type="AlphaFoldDB" id="A0A4R2TNV1"/>
<dbReference type="Pfam" id="PF20122">
    <property type="entry name" value="DUF6512"/>
    <property type="match status" value="1"/>
</dbReference>
<accession>A0A4R2TNV1</accession>
<reference evidence="2 3" key="1">
    <citation type="submission" date="2019-03" db="EMBL/GenBank/DDBJ databases">
        <title>Genomic Encyclopedia of Type Strains, Phase IV (KMG-IV): sequencing the most valuable type-strain genomes for metagenomic binning, comparative biology and taxonomic classification.</title>
        <authorList>
            <person name="Goeker M."/>
        </authorList>
    </citation>
    <scope>NUCLEOTIDE SEQUENCE [LARGE SCALE GENOMIC DNA]</scope>
    <source>
        <strain evidence="2 3">DSM 100013</strain>
    </source>
</reference>
<evidence type="ECO:0000256" key="1">
    <source>
        <dbReference type="SAM" id="Phobius"/>
    </source>
</evidence>
<sequence length="173" mass="20076">MIIIRNFEIAGIFIIFIMSFLLHELYDMTGQNIIVGVFAPINESIWEHMKMGFFAVIFYSMIEYYFIRGISNNFFLAKGILVILLPAMIAIGHIVYTTILGRHIVLIDIINLFIWIGIGQLISYKILTLEKNYLTLNKTCLVFIIFMMLAYIVFTFVQPNLSIFQEPKTSIEK</sequence>
<keyword evidence="1" id="KW-1133">Transmembrane helix</keyword>
<evidence type="ECO:0000313" key="3">
    <source>
        <dbReference type="Proteomes" id="UP000295504"/>
    </source>
</evidence>
<proteinExistence type="predicted"/>
<feature type="transmembrane region" description="Helical" evidence="1">
    <location>
        <begin position="46"/>
        <end position="67"/>
    </location>
</feature>
<dbReference type="OrthoDB" id="48209at2"/>
<dbReference type="RefSeq" id="WP_132847692.1">
    <property type="nucleotide sequence ID" value="NZ_CP058648.1"/>
</dbReference>
<organism evidence="2 3">
    <name type="scientific">Serpentinicella alkaliphila</name>
    <dbReference type="NCBI Taxonomy" id="1734049"/>
    <lineage>
        <taxon>Bacteria</taxon>
        <taxon>Bacillati</taxon>
        <taxon>Bacillota</taxon>
        <taxon>Clostridia</taxon>
        <taxon>Peptostreptococcales</taxon>
        <taxon>Natronincolaceae</taxon>
        <taxon>Serpentinicella</taxon>
    </lineage>
</organism>
<keyword evidence="3" id="KW-1185">Reference proteome</keyword>
<dbReference type="InterPro" id="IPR045407">
    <property type="entry name" value="DUF6512"/>
</dbReference>
<gene>
    <name evidence="2" type="ORF">EDD79_100536</name>
</gene>
<keyword evidence="1" id="KW-0472">Membrane</keyword>
<protein>
    <submittedName>
        <fullName evidence="2">Uncharacterized protein</fullName>
    </submittedName>
</protein>
<feature type="transmembrane region" description="Helical" evidence="1">
    <location>
        <begin position="139"/>
        <end position="157"/>
    </location>
</feature>
<comment type="caution">
    <text evidence="2">The sequence shown here is derived from an EMBL/GenBank/DDBJ whole genome shotgun (WGS) entry which is preliminary data.</text>
</comment>